<keyword evidence="3" id="KW-1185">Reference proteome</keyword>
<evidence type="ECO:0000313" key="3">
    <source>
        <dbReference type="Proteomes" id="UP001567537"/>
    </source>
</evidence>
<dbReference type="Proteomes" id="UP001567537">
    <property type="component" value="Unassembled WGS sequence"/>
</dbReference>
<sequence>MKFPAAERAAPERPAPAPAPAVADRSDGAPVITVPDVTYGTRSPAPGRPADGFLQRSA</sequence>
<feature type="region of interest" description="Disordered" evidence="1">
    <location>
        <begin position="1"/>
        <end position="58"/>
    </location>
</feature>
<evidence type="ECO:0000313" key="2">
    <source>
        <dbReference type="EMBL" id="MEZ3182911.1"/>
    </source>
</evidence>
<organism evidence="2 3">
    <name type="scientific">Streptomyces pimonensis</name>
    <dbReference type="NCBI Taxonomy" id="2860288"/>
    <lineage>
        <taxon>Bacteria</taxon>
        <taxon>Bacillati</taxon>
        <taxon>Actinomycetota</taxon>
        <taxon>Actinomycetes</taxon>
        <taxon>Kitasatosporales</taxon>
        <taxon>Streptomycetaceae</taxon>
        <taxon>Streptomyces</taxon>
    </lineage>
</organism>
<protein>
    <submittedName>
        <fullName evidence="2">Uncharacterized protein</fullName>
    </submittedName>
</protein>
<gene>
    <name evidence="2" type="ORF">KYY02_30900</name>
</gene>
<comment type="caution">
    <text evidence="2">The sequence shown here is derived from an EMBL/GenBank/DDBJ whole genome shotgun (WGS) entry which is preliminary data.</text>
</comment>
<dbReference type="RefSeq" id="WP_371244074.1">
    <property type="nucleotide sequence ID" value="NZ_JAHWZY010000057.1"/>
</dbReference>
<proteinExistence type="predicted"/>
<reference evidence="2 3" key="1">
    <citation type="journal article" date="2021" name="Res Sq">
        <title>Streptomyces Pimoensis sp. nov., Isolated From the Taklimakan Desert in Xinjiang, China.</title>
        <authorList>
            <person name="Zhang P."/>
            <person name="Luo X."/>
            <person name="Luo X."/>
            <person name="Liu Z."/>
            <person name="Xia Z."/>
            <person name="Wan C."/>
            <person name="zhang L."/>
        </authorList>
    </citation>
    <scope>NUCLEOTIDE SEQUENCE [LARGE SCALE GENOMIC DNA]</scope>
    <source>
        <strain evidence="2 3">TRM75549</strain>
    </source>
</reference>
<dbReference type="EMBL" id="JAHWZY010000057">
    <property type="protein sequence ID" value="MEZ3182911.1"/>
    <property type="molecule type" value="Genomic_DNA"/>
</dbReference>
<name>A0ABV4J7P5_9ACTN</name>
<evidence type="ECO:0000256" key="1">
    <source>
        <dbReference type="SAM" id="MobiDB-lite"/>
    </source>
</evidence>
<accession>A0ABV4J7P5</accession>